<proteinExistence type="predicted"/>
<keyword evidence="2" id="KW-1185">Reference proteome</keyword>
<sequence length="74" mass="8693">MQFQLSLRVGLRKVTVLCLLFFLVSAEEKEKHDMTSYTKDTSHVQPKQHLHHPFDGFFSSKRRVPNTSDPLHNR</sequence>
<dbReference type="EMBL" id="CM056809">
    <property type="protein sequence ID" value="KAJ8651010.1"/>
    <property type="molecule type" value="Genomic_DNA"/>
</dbReference>
<evidence type="ECO:0000313" key="1">
    <source>
        <dbReference type="EMBL" id="KAJ8651010.1"/>
    </source>
</evidence>
<gene>
    <name evidence="1" type="ORF">MRB53_004033</name>
</gene>
<organism evidence="1 2">
    <name type="scientific">Persea americana</name>
    <name type="common">Avocado</name>
    <dbReference type="NCBI Taxonomy" id="3435"/>
    <lineage>
        <taxon>Eukaryota</taxon>
        <taxon>Viridiplantae</taxon>
        <taxon>Streptophyta</taxon>
        <taxon>Embryophyta</taxon>
        <taxon>Tracheophyta</taxon>
        <taxon>Spermatophyta</taxon>
        <taxon>Magnoliopsida</taxon>
        <taxon>Magnoliidae</taxon>
        <taxon>Laurales</taxon>
        <taxon>Lauraceae</taxon>
        <taxon>Persea</taxon>
    </lineage>
</organism>
<comment type="caution">
    <text evidence="1">The sequence shown here is derived from an EMBL/GenBank/DDBJ whole genome shotgun (WGS) entry which is preliminary data.</text>
</comment>
<evidence type="ECO:0000313" key="2">
    <source>
        <dbReference type="Proteomes" id="UP001234297"/>
    </source>
</evidence>
<protein>
    <submittedName>
        <fullName evidence="1">Uncharacterized protein</fullName>
    </submittedName>
</protein>
<reference evidence="1 2" key="1">
    <citation type="journal article" date="2022" name="Hortic Res">
        <title>A haplotype resolved chromosomal level avocado genome allows analysis of novel avocado genes.</title>
        <authorList>
            <person name="Nath O."/>
            <person name="Fletcher S.J."/>
            <person name="Hayward A."/>
            <person name="Shaw L.M."/>
            <person name="Masouleh A.K."/>
            <person name="Furtado A."/>
            <person name="Henry R.J."/>
            <person name="Mitter N."/>
        </authorList>
    </citation>
    <scope>NUCLEOTIDE SEQUENCE [LARGE SCALE GENOMIC DNA]</scope>
    <source>
        <strain evidence="2">cv. Hass</strain>
    </source>
</reference>
<dbReference type="Proteomes" id="UP001234297">
    <property type="component" value="Chromosome 1"/>
</dbReference>
<name>A0ACC2MZ30_PERAE</name>
<accession>A0ACC2MZ30</accession>